<comment type="caution">
    <text evidence="1">The sequence shown here is derived from an EMBL/GenBank/DDBJ whole genome shotgun (WGS) entry which is preliminary data.</text>
</comment>
<keyword evidence="2" id="KW-1185">Reference proteome</keyword>
<reference evidence="1" key="1">
    <citation type="journal article" date="2023" name="Plant J.">
        <title>Genome sequences and population genomics provide insights into the demographic history, inbreeding, and mutation load of two 'living fossil' tree species of Dipteronia.</title>
        <authorList>
            <person name="Feng Y."/>
            <person name="Comes H.P."/>
            <person name="Chen J."/>
            <person name="Zhu S."/>
            <person name="Lu R."/>
            <person name="Zhang X."/>
            <person name="Li P."/>
            <person name="Qiu J."/>
            <person name="Olsen K.M."/>
            <person name="Qiu Y."/>
        </authorList>
    </citation>
    <scope>NUCLEOTIDE SEQUENCE</scope>
    <source>
        <strain evidence="1">NBL</strain>
    </source>
</reference>
<accession>A0AAE0AHG9</accession>
<organism evidence="1 2">
    <name type="scientific">Dipteronia sinensis</name>
    <dbReference type="NCBI Taxonomy" id="43782"/>
    <lineage>
        <taxon>Eukaryota</taxon>
        <taxon>Viridiplantae</taxon>
        <taxon>Streptophyta</taxon>
        <taxon>Embryophyta</taxon>
        <taxon>Tracheophyta</taxon>
        <taxon>Spermatophyta</taxon>
        <taxon>Magnoliopsida</taxon>
        <taxon>eudicotyledons</taxon>
        <taxon>Gunneridae</taxon>
        <taxon>Pentapetalae</taxon>
        <taxon>rosids</taxon>
        <taxon>malvids</taxon>
        <taxon>Sapindales</taxon>
        <taxon>Sapindaceae</taxon>
        <taxon>Hippocastanoideae</taxon>
        <taxon>Acereae</taxon>
        <taxon>Dipteronia</taxon>
    </lineage>
</organism>
<dbReference type="AlphaFoldDB" id="A0AAE0AHG9"/>
<evidence type="ECO:0000313" key="1">
    <source>
        <dbReference type="EMBL" id="KAK3218056.1"/>
    </source>
</evidence>
<protein>
    <submittedName>
        <fullName evidence="1">Uncharacterized protein</fullName>
    </submittedName>
</protein>
<name>A0AAE0AHG9_9ROSI</name>
<evidence type="ECO:0000313" key="2">
    <source>
        <dbReference type="Proteomes" id="UP001281410"/>
    </source>
</evidence>
<dbReference type="EMBL" id="JANJYJ010000004">
    <property type="protein sequence ID" value="KAK3218056.1"/>
    <property type="molecule type" value="Genomic_DNA"/>
</dbReference>
<dbReference type="Proteomes" id="UP001281410">
    <property type="component" value="Unassembled WGS sequence"/>
</dbReference>
<proteinExistence type="predicted"/>
<sequence>MKLWTASSSIGQGLWQNISDIEGQLDFLLEIEERYWRQRSRAEWLWVGDKNTSFFHKKALARRVGIIMWGLFDVDGNWKKSNMDMEAVVIQYFSNLFDSSNPTQ</sequence>
<gene>
    <name evidence="1" type="ORF">Dsin_012026</name>
</gene>